<dbReference type="Pfam" id="PF00795">
    <property type="entry name" value="CN_hydrolase"/>
    <property type="match status" value="1"/>
</dbReference>
<dbReference type="InterPro" id="IPR003010">
    <property type="entry name" value="C-N_Hydrolase"/>
</dbReference>
<sequence length="287" mass="30695">MPEHADGPGHHPLPARPIRIAAAQAQARAGDIEANTATAAAMIREAAAAGARLVVFPEKFLSGYEPDLIQSDPLRHAVQPDDPRLGPITDACRETGVAAVVGAAFHDQGDLYVSALVIGTRGELVTRYDKQHLFKSERKIYRAGTAGCTLELDGWRLGLGICYDSGFPEHARAAALDGCHAYVVGALFSAGNGYHESRTWFPARALDNTCYAVMANHIGTTGGWNTCGSSAIWGPDGRPLAEAGPDQPQLITADLDPRTLHAVRDAEPMLRDLPATTTHPRDRHQLT</sequence>
<comment type="caution">
    <text evidence="3">The sequence shown here is derived from an EMBL/GenBank/DDBJ whole genome shotgun (WGS) entry which is preliminary data.</text>
</comment>
<dbReference type="RefSeq" id="WP_168011713.1">
    <property type="nucleotide sequence ID" value="NZ_JAATEP010000017.1"/>
</dbReference>
<dbReference type="SUPFAM" id="SSF56317">
    <property type="entry name" value="Carbon-nitrogen hydrolase"/>
    <property type="match status" value="1"/>
</dbReference>
<dbReference type="EMBL" id="JAATEP010000017">
    <property type="protein sequence ID" value="NJP92495.1"/>
    <property type="molecule type" value="Genomic_DNA"/>
</dbReference>
<proteinExistence type="inferred from homology"/>
<organism evidence="3 4">
    <name type="scientific">Nonomuraea composti</name>
    <dbReference type="NCBI Taxonomy" id="2720023"/>
    <lineage>
        <taxon>Bacteria</taxon>
        <taxon>Bacillati</taxon>
        <taxon>Actinomycetota</taxon>
        <taxon>Actinomycetes</taxon>
        <taxon>Streptosporangiales</taxon>
        <taxon>Streptosporangiaceae</taxon>
        <taxon>Nonomuraea</taxon>
    </lineage>
</organism>
<dbReference type="CDD" id="cd07197">
    <property type="entry name" value="nitrilase"/>
    <property type="match status" value="1"/>
</dbReference>
<accession>A0ABX1B7G1</accession>
<dbReference type="PANTHER" id="PTHR23088">
    <property type="entry name" value="NITRILASE-RELATED"/>
    <property type="match status" value="1"/>
</dbReference>
<dbReference type="Gene3D" id="3.60.110.10">
    <property type="entry name" value="Carbon-nitrogen hydrolase"/>
    <property type="match status" value="1"/>
</dbReference>
<gene>
    <name evidence="3" type="ORF">HCN51_23995</name>
</gene>
<reference evidence="3 4" key="1">
    <citation type="submission" date="2020-03" db="EMBL/GenBank/DDBJ databases">
        <title>WGS of actinomycetes isolated from Thailand.</title>
        <authorList>
            <person name="Thawai C."/>
        </authorList>
    </citation>
    <scope>NUCLEOTIDE SEQUENCE [LARGE SCALE GENOMIC DNA]</scope>
    <source>
        <strain evidence="3 4">FMUSA5-5</strain>
    </source>
</reference>
<evidence type="ECO:0000313" key="3">
    <source>
        <dbReference type="EMBL" id="NJP92495.1"/>
    </source>
</evidence>
<dbReference type="GO" id="GO:0016787">
    <property type="term" value="F:hydrolase activity"/>
    <property type="evidence" value="ECO:0007669"/>
    <property type="project" value="UniProtKB-KW"/>
</dbReference>
<dbReference type="Proteomes" id="UP000696294">
    <property type="component" value="Unassembled WGS sequence"/>
</dbReference>
<dbReference type="InterPro" id="IPR036526">
    <property type="entry name" value="C-N_Hydrolase_sf"/>
</dbReference>
<protein>
    <submittedName>
        <fullName evidence="3">Carbon-nitrogen hydrolase family protein</fullName>
    </submittedName>
</protein>
<evidence type="ECO:0000313" key="4">
    <source>
        <dbReference type="Proteomes" id="UP000696294"/>
    </source>
</evidence>
<evidence type="ECO:0000256" key="1">
    <source>
        <dbReference type="ARBA" id="ARBA00010613"/>
    </source>
</evidence>
<keyword evidence="3" id="KW-0378">Hydrolase</keyword>
<dbReference type="PANTHER" id="PTHR23088:SF27">
    <property type="entry name" value="DEAMINATED GLUTATHIONE AMIDASE"/>
    <property type="match status" value="1"/>
</dbReference>
<dbReference type="PROSITE" id="PS50263">
    <property type="entry name" value="CN_HYDROLASE"/>
    <property type="match status" value="1"/>
</dbReference>
<comment type="similarity">
    <text evidence="1">Belongs to the carbon-nitrogen hydrolase superfamily. NIT1/NIT2 family.</text>
</comment>
<feature type="domain" description="CN hydrolase" evidence="2">
    <location>
        <begin position="18"/>
        <end position="257"/>
    </location>
</feature>
<keyword evidence="4" id="KW-1185">Reference proteome</keyword>
<name>A0ABX1B7G1_9ACTN</name>
<evidence type="ECO:0000259" key="2">
    <source>
        <dbReference type="PROSITE" id="PS50263"/>
    </source>
</evidence>